<sequence length="698" mass="77702">MWDDETESSSSGGIVSLFGPDESSSNGGLVSLFGPDEPPKQKKETRNRLKEERKSRKCKKEAKDKEEKSSQPKDTMDTFLGLFDPSLENETTSDLDDFNGNVVSALQSNNNESNRRKSRNIYNNKNRFTTHRGGNSEGNLGSIGRRDNVDVLPDQLPSEPQEGNIEYKLKLLNPNHERFKRLVSQMQWRLREGLGEAIYEIGVEDSGILLGLTPEEMEASMTTLRRMAKQLGASLTVIREKTITVQDEQTRKAAEVLVRKVPDDQYSIELRIAVLGNSDVGKSTLLGVLTRGELDNGRGCARLNVFRHRHEVCSGKTSSISLQIMGFDSQGNVIDQTCTRSRDYDDEDICSQSIKIINFIDLAGDEKYLKTTVFGLSGYCPHYAVLVVSAFNGVAPMTEEQLSLARALNIPIIIVITKIDIATPQQLQRTVNDLKRSLSQPGYKKVPLIITTEDDAITAGSNQVDNNIVPIFCVSSVTGEGLTLLKKFLFVLPPKISNKEKEKLEQEPAEFQIDEVFHVDQSIIVGGLLTKGVIMQGTTLMLGPMDNCRFVPVKVGSIHRNKVPCRVVCAGQSASLSIQAENPYVRKGMKLMSPDAKMKACFYFQARTHVLNHTTRIHPGFQATVHIGNIRQTAVVEGIMGNRGLTTDDHDSLIFRFLRQPEMVQVGSRLLFRHGSSKGVGQVIQVFNDDYDEGYDER</sequence>
<dbReference type="InterPro" id="IPR009001">
    <property type="entry name" value="Transl_elong_EF1A/Init_IF2_C"/>
</dbReference>
<feature type="domain" description="Tr-type G" evidence="5">
    <location>
        <begin position="267"/>
        <end position="499"/>
    </location>
</feature>
<dbReference type="SUPFAM" id="SSF50447">
    <property type="entry name" value="Translation proteins"/>
    <property type="match status" value="1"/>
</dbReference>
<gene>
    <name evidence="6" type="ORF">MNOR_LOCUS24029</name>
</gene>
<dbReference type="PANTHER" id="PTHR43721">
    <property type="entry name" value="ELONGATION FACTOR TU-RELATED"/>
    <property type="match status" value="1"/>
</dbReference>
<dbReference type="Proteomes" id="UP001497623">
    <property type="component" value="Unassembled WGS sequence"/>
</dbReference>
<dbReference type="Pfam" id="PF00009">
    <property type="entry name" value="GTP_EFTU"/>
    <property type="match status" value="1"/>
</dbReference>
<dbReference type="GO" id="GO:0003746">
    <property type="term" value="F:translation elongation factor activity"/>
    <property type="evidence" value="ECO:0007669"/>
    <property type="project" value="TreeGrafter"/>
</dbReference>
<dbReference type="PANTHER" id="PTHR43721:SF3">
    <property type="entry name" value="GTP-BINDING PROTEIN 2"/>
    <property type="match status" value="1"/>
</dbReference>
<dbReference type="GO" id="GO:0005525">
    <property type="term" value="F:GTP binding"/>
    <property type="evidence" value="ECO:0007669"/>
    <property type="project" value="UniProtKB-KW"/>
</dbReference>
<feature type="compositionally biased region" description="Basic and acidic residues" evidence="4">
    <location>
        <begin position="61"/>
        <end position="76"/>
    </location>
</feature>
<evidence type="ECO:0000256" key="2">
    <source>
        <dbReference type="ARBA" id="ARBA00022741"/>
    </source>
</evidence>
<evidence type="ECO:0000256" key="4">
    <source>
        <dbReference type="SAM" id="MobiDB-lite"/>
    </source>
</evidence>
<evidence type="ECO:0000313" key="6">
    <source>
        <dbReference type="EMBL" id="CAL4123363.1"/>
    </source>
</evidence>
<dbReference type="Gene3D" id="3.40.50.300">
    <property type="entry name" value="P-loop containing nucleotide triphosphate hydrolases"/>
    <property type="match status" value="1"/>
</dbReference>
<dbReference type="InterPro" id="IPR009000">
    <property type="entry name" value="Transl_B-barrel_sf"/>
</dbReference>
<dbReference type="InterPro" id="IPR035531">
    <property type="entry name" value="GTPBP1-like"/>
</dbReference>
<feature type="compositionally biased region" description="Basic and acidic residues" evidence="4">
    <location>
        <begin position="37"/>
        <end position="54"/>
    </location>
</feature>
<dbReference type="CDD" id="cd04165">
    <property type="entry name" value="GTPBP1_like"/>
    <property type="match status" value="1"/>
</dbReference>
<feature type="region of interest" description="Disordered" evidence="4">
    <location>
        <begin position="1"/>
        <end position="160"/>
    </location>
</feature>
<comment type="similarity">
    <text evidence="1">Belongs to the TRAFAC class translation factor GTPase superfamily. Classic translation factor GTPase family. EF-Tu/EF-1A subfamily.</text>
</comment>
<evidence type="ECO:0000313" key="7">
    <source>
        <dbReference type="Proteomes" id="UP001497623"/>
    </source>
</evidence>
<dbReference type="FunFam" id="3.40.50.300:FF:000091">
    <property type="entry name" value="Probable GTP-binding protein 1"/>
    <property type="match status" value="1"/>
</dbReference>
<dbReference type="InterPro" id="IPR027417">
    <property type="entry name" value="P-loop_NTPase"/>
</dbReference>
<dbReference type="AlphaFoldDB" id="A0AAV2RGX0"/>
<dbReference type="GO" id="GO:0003924">
    <property type="term" value="F:GTPase activity"/>
    <property type="evidence" value="ECO:0007669"/>
    <property type="project" value="InterPro"/>
</dbReference>
<dbReference type="CDD" id="cd03708">
    <property type="entry name" value="GTPBP_III"/>
    <property type="match status" value="1"/>
</dbReference>
<dbReference type="EMBL" id="CAXKWB010021706">
    <property type="protein sequence ID" value="CAL4123363.1"/>
    <property type="molecule type" value="Genomic_DNA"/>
</dbReference>
<proteinExistence type="inferred from homology"/>
<dbReference type="SUPFAM" id="SSF52540">
    <property type="entry name" value="P-loop containing nucleoside triphosphate hydrolases"/>
    <property type="match status" value="1"/>
</dbReference>
<dbReference type="SUPFAM" id="SSF50465">
    <property type="entry name" value="EF-Tu/eEF-1alpha/eIF2-gamma C-terminal domain"/>
    <property type="match status" value="1"/>
</dbReference>
<accession>A0AAV2RGX0</accession>
<dbReference type="CDD" id="cd03694">
    <property type="entry name" value="GTPBP_II"/>
    <property type="match status" value="1"/>
</dbReference>
<evidence type="ECO:0000259" key="5">
    <source>
        <dbReference type="PROSITE" id="PS51722"/>
    </source>
</evidence>
<evidence type="ECO:0000256" key="1">
    <source>
        <dbReference type="ARBA" id="ARBA00007249"/>
    </source>
</evidence>
<dbReference type="InterPro" id="IPR000795">
    <property type="entry name" value="T_Tr_GTP-bd_dom"/>
</dbReference>
<comment type="caution">
    <text evidence="6">The sequence shown here is derived from an EMBL/GenBank/DDBJ whole genome shotgun (WGS) entry which is preliminary data.</text>
</comment>
<dbReference type="Gene3D" id="2.40.30.10">
    <property type="entry name" value="Translation factors"/>
    <property type="match status" value="1"/>
</dbReference>
<evidence type="ECO:0000256" key="3">
    <source>
        <dbReference type="ARBA" id="ARBA00023134"/>
    </source>
</evidence>
<reference evidence="6 7" key="1">
    <citation type="submission" date="2024-05" db="EMBL/GenBank/DDBJ databases">
        <authorList>
            <person name="Wallberg A."/>
        </authorList>
    </citation>
    <scope>NUCLEOTIDE SEQUENCE [LARGE SCALE GENOMIC DNA]</scope>
</reference>
<dbReference type="InterPro" id="IPR050055">
    <property type="entry name" value="EF-Tu_GTPase"/>
</dbReference>
<organism evidence="6 7">
    <name type="scientific">Meganyctiphanes norvegica</name>
    <name type="common">Northern krill</name>
    <name type="synonym">Thysanopoda norvegica</name>
    <dbReference type="NCBI Taxonomy" id="48144"/>
    <lineage>
        <taxon>Eukaryota</taxon>
        <taxon>Metazoa</taxon>
        <taxon>Ecdysozoa</taxon>
        <taxon>Arthropoda</taxon>
        <taxon>Crustacea</taxon>
        <taxon>Multicrustacea</taxon>
        <taxon>Malacostraca</taxon>
        <taxon>Eumalacostraca</taxon>
        <taxon>Eucarida</taxon>
        <taxon>Euphausiacea</taxon>
        <taxon>Euphausiidae</taxon>
        <taxon>Meganyctiphanes</taxon>
    </lineage>
</organism>
<name>A0AAV2RGX0_MEGNR</name>
<dbReference type="PROSITE" id="PS51722">
    <property type="entry name" value="G_TR_2"/>
    <property type="match status" value="1"/>
</dbReference>
<keyword evidence="3" id="KW-0342">GTP-binding</keyword>
<protein>
    <recommendedName>
        <fullName evidence="5">Tr-type G domain-containing protein</fullName>
    </recommendedName>
</protein>
<keyword evidence="2" id="KW-0547">Nucleotide-binding</keyword>
<keyword evidence="7" id="KW-1185">Reference proteome</keyword>